<protein>
    <submittedName>
        <fullName evidence="3">NAD(P)-dependent dehydrogenase (Short-subunit alcohol dehydrogenase family)</fullName>
    </submittedName>
</protein>
<comment type="caution">
    <text evidence="3">The sequence shown here is derived from an EMBL/GenBank/DDBJ whole genome shotgun (WGS) entry which is preliminary data.</text>
</comment>
<evidence type="ECO:0000313" key="3">
    <source>
        <dbReference type="EMBL" id="TDO25303.1"/>
    </source>
</evidence>
<dbReference type="OrthoDB" id="9806974at2"/>
<reference evidence="3 4" key="1">
    <citation type="submission" date="2019-03" db="EMBL/GenBank/DDBJ databases">
        <title>Genomic Encyclopedia of Archaeal and Bacterial Type Strains, Phase II (KMG-II): from individual species to whole genera.</title>
        <authorList>
            <person name="Goeker M."/>
        </authorList>
    </citation>
    <scope>NUCLEOTIDE SEQUENCE [LARGE SCALE GENOMIC DNA]</scope>
    <source>
        <strain evidence="3 4">DSM 28323</strain>
    </source>
</reference>
<name>A0A4R6IS82_9BACT</name>
<dbReference type="Pfam" id="PF13561">
    <property type="entry name" value="adh_short_C2"/>
    <property type="match status" value="1"/>
</dbReference>
<dbReference type="InterPro" id="IPR036291">
    <property type="entry name" value="NAD(P)-bd_dom_sf"/>
</dbReference>
<dbReference type="GO" id="GO:0016491">
    <property type="term" value="F:oxidoreductase activity"/>
    <property type="evidence" value="ECO:0007669"/>
    <property type="project" value="UniProtKB-KW"/>
</dbReference>
<dbReference type="InterPro" id="IPR002347">
    <property type="entry name" value="SDR_fam"/>
</dbReference>
<accession>A0A4R6IS82</accession>
<dbReference type="PRINTS" id="PR00081">
    <property type="entry name" value="GDHRDH"/>
</dbReference>
<dbReference type="AlphaFoldDB" id="A0A4R6IS82"/>
<keyword evidence="4" id="KW-1185">Reference proteome</keyword>
<comment type="similarity">
    <text evidence="1">Belongs to the short-chain dehydrogenases/reductases (SDR) family.</text>
</comment>
<dbReference type="SUPFAM" id="SSF51735">
    <property type="entry name" value="NAD(P)-binding Rossmann-fold domains"/>
    <property type="match status" value="1"/>
</dbReference>
<organism evidence="3 4">
    <name type="scientific">Sediminibacterium goheungense</name>
    <dbReference type="NCBI Taxonomy" id="1086393"/>
    <lineage>
        <taxon>Bacteria</taxon>
        <taxon>Pseudomonadati</taxon>
        <taxon>Bacteroidota</taxon>
        <taxon>Chitinophagia</taxon>
        <taxon>Chitinophagales</taxon>
        <taxon>Chitinophagaceae</taxon>
        <taxon>Sediminibacterium</taxon>
    </lineage>
</organism>
<evidence type="ECO:0000313" key="4">
    <source>
        <dbReference type="Proteomes" id="UP000295741"/>
    </source>
</evidence>
<gene>
    <name evidence="3" type="ORF">BC659_2837</name>
</gene>
<dbReference type="PANTHER" id="PTHR43477">
    <property type="entry name" value="DIHYDROANTICAPSIN 7-DEHYDROGENASE"/>
    <property type="match status" value="1"/>
</dbReference>
<dbReference type="Gene3D" id="3.40.50.720">
    <property type="entry name" value="NAD(P)-binding Rossmann-like Domain"/>
    <property type="match status" value="1"/>
</dbReference>
<dbReference type="EMBL" id="SNWP01000013">
    <property type="protein sequence ID" value="TDO25303.1"/>
    <property type="molecule type" value="Genomic_DNA"/>
</dbReference>
<proteinExistence type="inferred from homology"/>
<dbReference type="InterPro" id="IPR051122">
    <property type="entry name" value="SDR_DHRS6-like"/>
</dbReference>
<evidence type="ECO:0000256" key="2">
    <source>
        <dbReference type="ARBA" id="ARBA00023002"/>
    </source>
</evidence>
<dbReference type="Proteomes" id="UP000295741">
    <property type="component" value="Unassembled WGS sequence"/>
</dbReference>
<evidence type="ECO:0000256" key="1">
    <source>
        <dbReference type="ARBA" id="ARBA00006484"/>
    </source>
</evidence>
<dbReference type="PANTHER" id="PTHR43477:SF1">
    <property type="entry name" value="DIHYDROANTICAPSIN 7-DEHYDROGENASE"/>
    <property type="match status" value="1"/>
</dbReference>
<sequence length="238" mass="25229">MNMHNKKILVIGGSSGIGKAVAEMAYSMGNHVTLTSRQLPKAIATAKSIGNTVTGLQLDINDETQVEIFFNAIEGFDHIYIAAGSTKIGALTDGLLHQNLQAFHTRLIGSLSVVRAAIHRISSGGSFVFTGGISTDRPIPGAWVSGLGTAAAEQLARVLVMEYPYIRFNAVSPGYTDTPMWDDLLGENRNTILAEVAQKLPVKKIASPQEVASAVLFLMSNASVNGEVLHVDGGGRLV</sequence>
<keyword evidence="2" id="KW-0560">Oxidoreductase</keyword>